<dbReference type="AlphaFoldDB" id="A0A5H2XJV3"/>
<proteinExistence type="predicted"/>
<accession>A0A5H2XJV3</accession>
<protein>
    <submittedName>
        <fullName evidence="1">Uncharacterized protein</fullName>
    </submittedName>
</protein>
<evidence type="ECO:0000313" key="1">
    <source>
        <dbReference type="EMBL" id="BBN68477.1"/>
    </source>
</evidence>
<dbReference type="EMBL" id="AP020780">
    <property type="protein sequence ID" value="BBN68477.1"/>
    <property type="molecule type" value="Genomic_DNA"/>
</dbReference>
<sequence>MLKSKVSSTDANEQTNGYLVHKDNVSKFEQELIESTACFLELKTEDACKVVFNVSERKIGKQEWQKSYMSKILTTHRVAAKDLNLLELFASTS</sequence>
<gene>
    <name evidence="1" type="ORF">Prudu_443S000500</name>
</gene>
<name>A0A5H2XJV3_PRUDU</name>
<organism evidence="1">
    <name type="scientific">Prunus dulcis</name>
    <name type="common">Almond</name>
    <name type="synonym">Amygdalus dulcis</name>
    <dbReference type="NCBI Taxonomy" id="3755"/>
    <lineage>
        <taxon>Eukaryota</taxon>
        <taxon>Viridiplantae</taxon>
        <taxon>Streptophyta</taxon>
        <taxon>Embryophyta</taxon>
        <taxon>Tracheophyta</taxon>
        <taxon>Spermatophyta</taxon>
        <taxon>Magnoliopsida</taxon>
        <taxon>eudicotyledons</taxon>
        <taxon>Gunneridae</taxon>
        <taxon>Pentapetalae</taxon>
        <taxon>rosids</taxon>
        <taxon>fabids</taxon>
        <taxon>Rosales</taxon>
        <taxon>Rosaceae</taxon>
        <taxon>Amygdaloideae</taxon>
        <taxon>Amygdaleae</taxon>
        <taxon>Prunus</taxon>
    </lineage>
</organism>
<reference evidence="1" key="1">
    <citation type="journal article" date="2019" name="Science">
        <title>Mutation of a bHLH transcription factor allowed almond domestication.</title>
        <authorList>
            <person name="Sanchez-Perez R."/>
            <person name="Pavan S."/>
            <person name="Mazzeo R."/>
            <person name="Moldovan C."/>
            <person name="Aiese Cigliano R."/>
            <person name="Del Cueto J."/>
            <person name="Ricciardi F."/>
            <person name="Lotti C."/>
            <person name="Ricciardi L."/>
            <person name="Dicenta F."/>
            <person name="Lopez-Marques R.L."/>
            <person name="Lindberg Moller B."/>
        </authorList>
    </citation>
    <scope>NUCLEOTIDE SEQUENCE</scope>
</reference>